<dbReference type="Proteomes" id="UP001501294">
    <property type="component" value="Unassembled WGS sequence"/>
</dbReference>
<evidence type="ECO:0000313" key="17">
    <source>
        <dbReference type="Proteomes" id="UP001501294"/>
    </source>
</evidence>
<evidence type="ECO:0000256" key="1">
    <source>
        <dbReference type="ARBA" id="ARBA00006642"/>
    </source>
</evidence>
<keyword evidence="4 13" id="KW-0521">NADP</keyword>
<comment type="subunit">
    <text evidence="13">Homotetramer.</text>
</comment>
<dbReference type="PIRSF" id="PIRSF000161">
    <property type="entry name" value="DHPR"/>
    <property type="match status" value="1"/>
</dbReference>
<comment type="subcellular location">
    <subcellularLocation>
        <location evidence="13">Cytoplasm</location>
    </subcellularLocation>
</comment>
<evidence type="ECO:0000256" key="11">
    <source>
        <dbReference type="ARBA" id="ARBA00049080"/>
    </source>
</evidence>
<accession>A0ABP8HVK4</accession>
<feature type="binding site" evidence="13">
    <location>
        <begin position="167"/>
        <end position="168"/>
    </location>
    <ligand>
        <name>(S)-2,3,4,5-tetrahydrodipicolinate</name>
        <dbReference type="ChEBI" id="CHEBI:16845"/>
    </ligand>
</feature>
<evidence type="ECO:0000256" key="8">
    <source>
        <dbReference type="ARBA" id="ARBA00023154"/>
    </source>
</evidence>
<dbReference type="SUPFAM" id="SSF55347">
    <property type="entry name" value="Glyceraldehyde-3-phosphate dehydrogenase-like, C-terminal domain"/>
    <property type="match status" value="1"/>
</dbReference>
<dbReference type="InterPro" id="IPR023940">
    <property type="entry name" value="DHDPR_bac"/>
</dbReference>
<evidence type="ECO:0000256" key="4">
    <source>
        <dbReference type="ARBA" id="ARBA00022857"/>
    </source>
</evidence>
<dbReference type="InterPro" id="IPR022663">
    <property type="entry name" value="DapB_C"/>
</dbReference>
<evidence type="ECO:0000256" key="13">
    <source>
        <dbReference type="HAMAP-Rule" id="MF_00102"/>
    </source>
</evidence>
<feature type="domain" description="Dihydrodipicolinate reductase C-terminal" evidence="15">
    <location>
        <begin position="130"/>
        <end position="265"/>
    </location>
</feature>
<keyword evidence="5 13" id="KW-0220">Diaminopimelate biosynthesis</keyword>
<dbReference type="Gene3D" id="3.30.360.10">
    <property type="entry name" value="Dihydrodipicolinate Reductase, domain 2"/>
    <property type="match status" value="1"/>
</dbReference>
<proteinExistence type="inferred from homology"/>
<keyword evidence="7 13" id="KW-0520">NAD</keyword>
<feature type="binding site" evidence="13">
    <location>
        <begin position="124"/>
        <end position="127"/>
    </location>
    <ligand>
        <name>NAD(+)</name>
        <dbReference type="ChEBI" id="CHEBI:57540"/>
    </ligand>
</feature>
<comment type="function">
    <text evidence="13">Catalyzes the conversion of 4-hydroxy-tetrahydrodipicolinate (HTPA) to tetrahydrodipicolinate.</text>
</comment>
<name>A0ABP8HVK4_9GAMM</name>
<dbReference type="PROSITE" id="PS01298">
    <property type="entry name" value="DAPB"/>
    <property type="match status" value="1"/>
</dbReference>
<dbReference type="Gene3D" id="3.40.50.720">
    <property type="entry name" value="NAD(P)-binding Rossmann-like Domain"/>
    <property type="match status" value="1"/>
</dbReference>
<comment type="similarity">
    <text evidence="1 13">Belongs to the DapB family.</text>
</comment>
<comment type="caution">
    <text evidence="13">Was originally thought to be a dihydrodipicolinate reductase (DHDPR), catalyzing the conversion of dihydrodipicolinate to tetrahydrodipicolinate. However, it was shown in E.coli that the substrate of the enzymatic reaction is not dihydrodipicolinate (DHDP) but in fact (2S,4S)-4-hydroxy-2,3,4,5-tetrahydrodipicolinic acid (HTPA), the product released by the DapA-catalyzed reaction.</text>
</comment>
<comment type="caution">
    <text evidence="13">Lacks conserved residue(s) required for the propagation of feature annotation.</text>
</comment>
<dbReference type="PANTHER" id="PTHR20836">
    <property type="entry name" value="DIHYDRODIPICOLINATE REDUCTASE"/>
    <property type="match status" value="1"/>
</dbReference>
<feature type="active site" description="Proton donor/acceptor" evidence="13">
    <location>
        <position position="157"/>
    </location>
</feature>
<dbReference type="RefSeq" id="WP_223577101.1">
    <property type="nucleotide sequence ID" value="NZ_BAABFU010000001.1"/>
</dbReference>
<evidence type="ECO:0000256" key="12">
    <source>
        <dbReference type="ARBA" id="ARBA00049396"/>
    </source>
</evidence>
<evidence type="ECO:0000259" key="15">
    <source>
        <dbReference type="Pfam" id="PF05173"/>
    </source>
</evidence>
<dbReference type="HAMAP" id="MF_00102">
    <property type="entry name" value="DapB"/>
    <property type="match status" value="1"/>
</dbReference>
<evidence type="ECO:0000256" key="2">
    <source>
        <dbReference type="ARBA" id="ARBA00022490"/>
    </source>
</evidence>
<dbReference type="Pfam" id="PF01113">
    <property type="entry name" value="DapB_N"/>
    <property type="match status" value="1"/>
</dbReference>
<dbReference type="PANTHER" id="PTHR20836:SF0">
    <property type="entry name" value="4-HYDROXY-TETRAHYDRODIPICOLINATE REDUCTASE 1, CHLOROPLASTIC-RELATED"/>
    <property type="match status" value="1"/>
</dbReference>
<feature type="binding site" evidence="13">
    <location>
        <position position="158"/>
    </location>
    <ligand>
        <name>(S)-2,3,4,5-tetrahydrodipicolinate</name>
        <dbReference type="ChEBI" id="CHEBI:16845"/>
    </ligand>
</feature>
<reference evidence="17" key="1">
    <citation type="journal article" date="2019" name="Int. J. Syst. Evol. Microbiol.">
        <title>The Global Catalogue of Microorganisms (GCM) 10K type strain sequencing project: providing services to taxonomists for standard genome sequencing and annotation.</title>
        <authorList>
            <consortium name="The Broad Institute Genomics Platform"/>
            <consortium name="The Broad Institute Genome Sequencing Center for Infectious Disease"/>
            <person name="Wu L."/>
            <person name="Ma J."/>
        </authorList>
    </citation>
    <scope>NUCLEOTIDE SEQUENCE [LARGE SCALE GENOMIC DNA]</scope>
    <source>
        <strain evidence="17">JCM 17727</strain>
    </source>
</reference>
<comment type="caution">
    <text evidence="16">The sequence shown here is derived from an EMBL/GenBank/DDBJ whole genome shotgun (WGS) entry which is preliminary data.</text>
</comment>
<evidence type="ECO:0000256" key="7">
    <source>
        <dbReference type="ARBA" id="ARBA00023027"/>
    </source>
</evidence>
<dbReference type="InterPro" id="IPR000846">
    <property type="entry name" value="DapB_N"/>
</dbReference>
<evidence type="ECO:0000256" key="10">
    <source>
        <dbReference type="ARBA" id="ARBA00038983"/>
    </source>
</evidence>
<dbReference type="EMBL" id="BAABFU010000001">
    <property type="protein sequence ID" value="GAA4345428.1"/>
    <property type="molecule type" value="Genomic_DNA"/>
</dbReference>
<protein>
    <recommendedName>
        <fullName evidence="10 13">4-hydroxy-tetrahydrodipicolinate reductase</fullName>
        <shortName evidence="13">HTPA reductase</shortName>
        <ecNumber evidence="10 13">1.17.1.8</ecNumber>
    </recommendedName>
</protein>
<evidence type="ECO:0000313" key="16">
    <source>
        <dbReference type="EMBL" id="GAA4345428.1"/>
    </source>
</evidence>
<evidence type="ECO:0000256" key="9">
    <source>
        <dbReference type="ARBA" id="ARBA00037922"/>
    </source>
</evidence>
<keyword evidence="17" id="KW-1185">Reference proteome</keyword>
<dbReference type="EC" id="1.17.1.8" evidence="10 13"/>
<dbReference type="InterPro" id="IPR022664">
    <property type="entry name" value="DapB_N_CS"/>
</dbReference>
<dbReference type="SUPFAM" id="SSF51735">
    <property type="entry name" value="NAD(P)-binding Rossmann-fold domains"/>
    <property type="match status" value="1"/>
</dbReference>
<keyword evidence="8 13" id="KW-0457">Lysine biosynthesis</keyword>
<sequence length="267" mass="28175">MSKTQIIINAATGRMGKELLQATVSDRDASLAGAVARAGHPMVANDVAYLIGSEPQGVVISDSLANELSNDKVLIDFSLPDYSMESIKSAVEAGSPVVIGTTGYSEEQLTQINNASKSIPIVLAANYSIGVNSLIGLVKQATKLLGDKADIEIFEAHHKHKKDAPSGTALALGEAVAEEKGQNLNDIAEWARHGDAPRKEGTVGFSVLRAGDIVGTHDVVFALNGEMVTLRHEAQSRQCFASGAVTAAKWLKDKPVGLYNMQDVLGL</sequence>
<dbReference type="Pfam" id="PF05173">
    <property type="entry name" value="DapB_C"/>
    <property type="match status" value="1"/>
</dbReference>
<feature type="active site" description="Proton donor" evidence="13">
    <location>
        <position position="161"/>
    </location>
</feature>
<evidence type="ECO:0000259" key="14">
    <source>
        <dbReference type="Pfam" id="PF01113"/>
    </source>
</evidence>
<keyword evidence="6 13" id="KW-0560">Oxidoreductase</keyword>
<evidence type="ECO:0000256" key="3">
    <source>
        <dbReference type="ARBA" id="ARBA00022605"/>
    </source>
</evidence>
<dbReference type="NCBIfam" id="TIGR00036">
    <property type="entry name" value="dapB"/>
    <property type="match status" value="1"/>
</dbReference>
<dbReference type="CDD" id="cd02274">
    <property type="entry name" value="DHDPR_N"/>
    <property type="match status" value="1"/>
</dbReference>
<organism evidence="16 17">
    <name type="scientific">Kangiella taiwanensis</name>
    <dbReference type="NCBI Taxonomy" id="1079179"/>
    <lineage>
        <taxon>Bacteria</taxon>
        <taxon>Pseudomonadati</taxon>
        <taxon>Pseudomonadota</taxon>
        <taxon>Gammaproteobacteria</taxon>
        <taxon>Kangiellales</taxon>
        <taxon>Kangiellaceae</taxon>
        <taxon>Kangiella</taxon>
    </lineage>
</organism>
<evidence type="ECO:0000256" key="5">
    <source>
        <dbReference type="ARBA" id="ARBA00022915"/>
    </source>
</evidence>
<comment type="catalytic activity">
    <reaction evidence="11 13">
        <text>(S)-2,3,4,5-tetrahydrodipicolinate + NADP(+) + H2O = (2S,4S)-4-hydroxy-2,3,4,5-tetrahydrodipicolinate + NADPH + H(+)</text>
        <dbReference type="Rhea" id="RHEA:35331"/>
        <dbReference type="ChEBI" id="CHEBI:15377"/>
        <dbReference type="ChEBI" id="CHEBI:15378"/>
        <dbReference type="ChEBI" id="CHEBI:16845"/>
        <dbReference type="ChEBI" id="CHEBI:57783"/>
        <dbReference type="ChEBI" id="CHEBI:58349"/>
        <dbReference type="ChEBI" id="CHEBI:67139"/>
        <dbReference type="EC" id="1.17.1.8"/>
    </reaction>
</comment>
<feature type="domain" description="Dihydrodipicolinate reductase N-terminal" evidence="14">
    <location>
        <begin position="5"/>
        <end position="127"/>
    </location>
</feature>
<keyword evidence="2 13" id="KW-0963">Cytoplasm</keyword>
<gene>
    <name evidence="13 16" type="primary">dapB</name>
    <name evidence="16" type="ORF">GCM10023150_05750</name>
</gene>
<comment type="pathway">
    <text evidence="9 13">Amino-acid biosynthesis; L-lysine biosynthesis via DAP pathway; (S)-tetrahydrodipicolinate from L-aspartate: step 4/4.</text>
</comment>
<comment type="catalytic activity">
    <reaction evidence="12 13">
        <text>(S)-2,3,4,5-tetrahydrodipicolinate + NAD(+) + H2O = (2S,4S)-4-hydroxy-2,3,4,5-tetrahydrodipicolinate + NADH + H(+)</text>
        <dbReference type="Rhea" id="RHEA:35323"/>
        <dbReference type="ChEBI" id="CHEBI:15377"/>
        <dbReference type="ChEBI" id="CHEBI:15378"/>
        <dbReference type="ChEBI" id="CHEBI:16845"/>
        <dbReference type="ChEBI" id="CHEBI:57540"/>
        <dbReference type="ChEBI" id="CHEBI:57945"/>
        <dbReference type="ChEBI" id="CHEBI:67139"/>
        <dbReference type="EC" id="1.17.1.8"/>
    </reaction>
</comment>
<dbReference type="InterPro" id="IPR036291">
    <property type="entry name" value="NAD(P)-bd_dom_sf"/>
</dbReference>
<evidence type="ECO:0000256" key="6">
    <source>
        <dbReference type="ARBA" id="ARBA00023002"/>
    </source>
</evidence>
<keyword evidence="3 13" id="KW-0028">Amino-acid biosynthesis</keyword>
<feature type="binding site" evidence="13">
    <location>
        <begin position="100"/>
        <end position="102"/>
    </location>
    <ligand>
        <name>NAD(+)</name>
        <dbReference type="ChEBI" id="CHEBI:57540"/>
    </ligand>
</feature>